<evidence type="ECO:0000313" key="2">
    <source>
        <dbReference type="Proteomes" id="UP000649151"/>
    </source>
</evidence>
<organism evidence="1 2">
    <name type="scientific">Clostridium facile</name>
    <dbReference type="NCBI Taxonomy" id="2763035"/>
    <lineage>
        <taxon>Bacteria</taxon>
        <taxon>Bacillati</taxon>
        <taxon>Bacillota</taxon>
        <taxon>Clostridia</taxon>
        <taxon>Eubacteriales</taxon>
        <taxon>Clostridiaceae</taxon>
        <taxon>Clostridium</taxon>
    </lineage>
</organism>
<gene>
    <name evidence="1" type="ORF">H8Z77_01925</name>
</gene>
<protein>
    <submittedName>
        <fullName evidence="1">Uncharacterized protein</fullName>
    </submittedName>
</protein>
<reference evidence="1 2" key="1">
    <citation type="submission" date="2020-08" db="EMBL/GenBank/DDBJ databases">
        <title>Genome public.</title>
        <authorList>
            <person name="Liu C."/>
            <person name="Sun Q."/>
        </authorList>
    </citation>
    <scope>NUCLEOTIDE SEQUENCE [LARGE SCALE GENOMIC DNA]</scope>
    <source>
        <strain evidence="1 2">NSJ-27</strain>
    </source>
</reference>
<dbReference type="EMBL" id="JACOQK010000001">
    <property type="protein sequence ID" value="MBC5786780.1"/>
    <property type="molecule type" value="Genomic_DNA"/>
</dbReference>
<dbReference type="Proteomes" id="UP000649151">
    <property type="component" value="Unassembled WGS sequence"/>
</dbReference>
<name>A0ABR7INR9_9CLOT</name>
<accession>A0ABR7INR9</accession>
<dbReference type="RefSeq" id="WP_186996008.1">
    <property type="nucleotide sequence ID" value="NZ_JACOQK010000001.1"/>
</dbReference>
<proteinExistence type="predicted"/>
<sequence length="48" mass="5898">MKQDRKTKEQLRLKSQGEIFIRLINELLKKATENQLKQLYRFIKSYLD</sequence>
<keyword evidence="2" id="KW-1185">Reference proteome</keyword>
<evidence type="ECO:0000313" key="1">
    <source>
        <dbReference type="EMBL" id="MBC5786780.1"/>
    </source>
</evidence>
<comment type="caution">
    <text evidence="1">The sequence shown here is derived from an EMBL/GenBank/DDBJ whole genome shotgun (WGS) entry which is preliminary data.</text>
</comment>